<organism evidence="2 3">
    <name type="scientific">Sphaerisporangium rufum</name>
    <dbReference type="NCBI Taxonomy" id="1381558"/>
    <lineage>
        <taxon>Bacteria</taxon>
        <taxon>Bacillati</taxon>
        <taxon>Actinomycetota</taxon>
        <taxon>Actinomycetes</taxon>
        <taxon>Streptosporangiales</taxon>
        <taxon>Streptosporangiaceae</taxon>
        <taxon>Sphaerisporangium</taxon>
    </lineage>
</organism>
<evidence type="ECO:0000313" key="2">
    <source>
        <dbReference type="EMBL" id="GII75467.1"/>
    </source>
</evidence>
<name>A0A919QWX1_9ACTN</name>
<feature type="compositionally biased region" description="Low complexity" evidence="1">
    <location>
        <begin position="48"/>
        <end position="66"/>
    </location>
</feature>
<gene>
    <name evidence="2" type="ORF">Sru01_04490</name>
</gene>
<evidence type="ECO:0000313" key="3">
    <source>
        <dbReference type="Proteomes" id="UP000655287"/>
    </source>
</evidence>
<dbReference type="Proteomes" id="UP000655287">
    <property type="component" value="Unassembled WGS sequence"/>
</dbReference>
<evidence type="ECO:0000256" key="1">
    <source>
        <dbReference type="SAM" id="MobiDB-lite"/>
    </source>
</evidence>
<feature type="compositionally biased region" description="Gly residues" evidence="1">
    <location>
        <begin position="84"/>
        <end position="96"/>
    </location>
</feature>
<accession>A0A919QWX1</accession>
<reference evidence="2" key="1">
    <citation type="submission" date="2021-01" db="EMBL/GenBank/DDBJ databases">
        <title>Whole genome shotgun sequence of Sphaerisporangium rufum NBRC 109079.</title>
        <authorList>
            <person name="Komaki H."/>
            <person name="Tamura T."/>
        </authorList>
    </citation>
    <scope>NUCLEOTIDE SEQUENCE</scope>
    <source>
        <strain evidence="2">NBRC 109079</strain>
    </source>
</reference>
<dbReference type="EMBL" id="BOOU01000006">
    <property type="protein sequence ID" value="GII75467.1"/>
    <property type="molecule type" value="Genomic_DNA"/>
</dbReference>
<comment type="caution">
    <text evidence="2">The sequence shown here is derived from an EMBL/GenBank/DDBJ whole genome shotgun (WGS) entry which is preliminary data.</text>
</comment>
<proteinExistence type="predicted"/>
<keyword evidence="3" id="KW-1185">Reference proteome</keyword>
<feature type="region of interest" description="Disordered" evidence="1">
    <location>
        <begin position="1"/>
        <end position="96"/>
    </location>
</feature>
<protein>
    <submittedName>
        <fullName evidence="2">Uncharacterized protein</fullName>
    </submittedName>
</protein>
<dbReference type="AlphaFoldDB" id="A0A919QWX1"/>
<sequence>MVADPHVADHPGGALVRGGGQDAQVDAERDGGLLGHPGELAGPHHAYDGAYDGADDGPAGRRAGAGRNTGHSLRPYRGRRGGRDTGPGGPAGRVSR</sequence>